<dbReference type="HOGENOM" id="CLU_069356_2_1_11"/>
<dbReference type="Gene3D" id="1.10.10.60">
    <property type="entry name" value="Homeodomain-like"/>
    <property type="match status" value="1"/>
</dbReference>
<reference evidence="6 7" key="1">
    <citation type="journal article" date="2013" name="ISME J.">
        <title>Metabolic model for the filamentous 'Candidatus Microthrix parvicella' based on genomic and metagenomic analyses.</title>
        <authorList>
            <person name="Jon McIlroy S."/>
            <person name="Kristiansen R."/>
            <person name="Albertsen M."/>
            <person name="Michael Karst S."/>
            <person name="Rossetti S."/>
            <person name="Lund Nielsen J."/>
            <person name="Tandoi V."/>
            <person name="James Seviour R."/>
            <person name="Nielsen P.H."/>
        </authorList>
    </citation>
    <scope>NUCLEOTIDE SEQUENCE [LARGE SCALE GENOMIC DNA]</scope>
    <source>
        <strain evidence="6 7">RN1</strain>
    </source>
</reference>
<feature type="domain" description="HTH tetR-type" evidence="5">
    <location>
        <begin position="13"/>
        <end position="73"/>
    </location>
</feature>
<evidence type="ECO:0000256" key="3">
    <source>
        <dbReference type="ARBA" id="ARBA00023163"/>
    </source>
</evidence>
<organism evidence="6 7">
    <name type="scientific">Candidatus Neomicrothrix parvicella RN1</name>
    <dbReference type="NCBI Taxonomy" id="1229780"/>
    <lineage>
        <taxon>Bacteria</taxon>
        <taxon>Bacillati</taxon>
        <taxon>Actinomycetota</taxon>
        <taxon>Acidimicrobiia</taxon>
        <taxon>Acidimicrobiales</taxon>
        <taxon>Microthrixaceae</taxon>
        <taxon>Candidatus Neomicrothrix</taxon>
    </lineage>
</organism>
<dbReference type="Proteomes" id="UP000018291">
    <property type="component" value="Unassembled WGS sequence"/>
</dbReference>
<dbReference type="InterPro" id="IPR050109">
    <property type="entry name" value="HTH-type_TetR-like_transc_reg"/>
</dbReference>
<keyword evidence="2 4" id="KW-0238">DNA-binding</keyword>
<dbReference type="PANTHER" id="PTHR30055">
    <property type="entry name" value="HTH-TYPE TRANSCRIPTIONAL REGULATOR RUTR"/>
    <property type="match status" value="1"/>
</dbReference>
<dbReference type="GO" id="GO:0003700">
    <property type="term" value="F:DNA-binding transcription factor activity"/>
    <property type="evidence" value="ECO:0007669"/>
    <property type="project" value="TreeGrafter"/>
</dbReference>
<sequence length="205" mass="22426">MQGELGLRERKKRERRQRIEAVAIDRFEANGFDATTIDDIAAAADIAPRTFFAYFPTKEDVVLADYADRLERTTNELARRPPAEPPWLALSTSFATVAADYEAERVQLIRRFAIMAVNPSVQARSLQLQAGWESAVADVLSRRSGAGADDVTPRLMAATALACMRSSISHWILTGHQEPLPDLVKASFDRLAGGLAAVPFTPTAG</sequence>
<protein>
    <submittedName>
        <fullName evidence="6">Putative Transcriptional regulator, TetR family</fullName>
    </submittedName>
</protein>
<dbReference type="eggNOG" id="COG1309">
    <property type="taxonomic scope" value="Bacteria"/>
</dbReference>
<name>R4Z5J6_9ACTN</name>
<dbReference type="Pfam" id="PF00440">
    <property type="entry name" value="TetR_N"/>
    <property type="match status" value="1"/>
</dbReference>
<keyword evidence="1" id="KW-0805">Transcription regulation</keyword>
<accession>R4Z5J6</accession>
<dbReference type="Pfam" id="PF17754">
    <property type="entry name" value="TetR_C_14"/>
    <property type="match status" value="1"/>
</dbReference>
<keyword evidence="7" id="KW-1185">Reference proteome</keyword>
<evidence type="ECO:0000256" key="1">
    <source>
        <dbReference type="ARBA" id="ARBA00023015"/>
    </source>
</evidence>
<dbReference type="SUPFAM" id="SSF48498">
    <property type="entry name" value="Tetracyclin repressor-like, C-terminal domain"/>
    <property type="match status" value="1"/>
</dbReference>
<dbReference type="PROSITE" id="PS50977">
    <property type="entry name" value="HTH_TETR_2"/>
    <property type="match status" value="1"/>
</dbReference>
<evidence type="ECO:0000256" key="4">
    <source>
        <dbReference type="PROSITE-ProRule" id="PRU00335"/>
    </source>
</evidence>
<dbReference type="InterPro" id="IPR009057">
    <property type="entry name" value="Homeodomain-like_sf"/>
</dbReference>
<dbReference type="RefSeq" id="WP_012228818.1">
    <property type="nucleotide sequence ID" value="NZ_HG422565.1"/>
</dbReference>
<dbReference type="AlphaFoldDB" id="R4Z5J6"/>
<keyword evidence="3" id="KW-0804">Transcription</keyword>
<dbReference type="InterPro" id="IPR041347">
    <property type="entry name" value="MftR_C"/>
</dbReference>
<dbReference type="InterPro" id="IPR036271">
    <property type="entry name" value="Tet_transcr_reg_TetR-rel_C_sf"/>
</dbReference>
<proteinExistence type="predicted"/>
<evidence type="ECO:0000313" key="7">
    <source>
        <dbReference type="Proteomes" id="UP000018291"/>
    </source>
</evidence>
<comment type="caution">
    <text evidence="6">The sequence shown here is derived from an EMBL/GenBank/DDBJ whole genome shotgun (WGS) entry which is preliminary data.</text>
</comment>
<dbReference type="Gene3D" id="1.10.357.10">
    <property type="entry name" value="Tetracycline Repressor, domain 2"/>
    <property type="match status" value="1"/>
</dbReference>
<dbReference type="STRING" id="1229780.BN381_430002"/>
<evidence type="ECO:0000259" key="5">
    <source>
        <dbReference type="PROSITE" id="PS50977"/>
    </source>
</evidence>
<dbReference type="GO" id="GO:0000976">
    <property type="term" value="F:transcription cis-regulatory region binding"/>
    <property type="evidence" value="ECO:0007669"/>
    <property type="project" value="TreeGrafter"/>
</dbReference>
<feature type="DNA-binding region" description="H-T-H motif" evidence="4">
    <location>
        <begin position="36"/>
        <end position="55"/>
    </location>
</feature>
<evidence type="ECO:0000313" key="6">
    <source>
        <dbReference type="EMBL" id="CCM64606.1"/>
    </source>
</evidence>
<dbReference type="InterPro" id="IPR001647">
    <property type="entry name" value="HTH_TetR"/>
</dbReference>
<gene>
    <name evidence="6" type="ORF">BN381_430002</name>
</gene>
<dbReference type="EMBL" id="CANL01000038">
    <property type="protein sequence ID" value="CCM64606.1"/>
    <property type="molecule type" value="Genomic_DNA"/>
</dbReference>
<dbReference type="InterPro" id="IPR023772">
    <property type="entry name" value="DNA-bd_HTH_TetR-type_CS"/>
</dbReference>
<dbReference type="SUPFAM" id="SSF46689">
    <property type="entry name" value="Homeodomain-like"/>
    <property type="match status" value="1"/>
</dbReference>
<evidence type="ECO:0000256" key="2">
    <source>
        <dbReference type="ARBA" id="ARBA00023125"/>
    </source>
</evidence>
<dbReference type="PANTHER" id="PTHR30055:SF238">
    <property type="entry name" value="MYCOFACTOCIN BIOSYNTHESIS TRANSCRIPTIONAL REGULATOR MFTR-RELATED"/>
    <property type="match status" value="1"/>
</dbReference>
<dbReference type="PROSITE" id="PS01081">
    <property type="entry name" value="HTH_TETR_1"/>
    <property type="match status" value="1"/>
</dbReference>